<evidence type="ECO:0000256" key="13">
    <source>
        <dbReference type="PIRNR" id="PIRNR016636"/>
    </source>
</evidence>
<evidence type="ECO:0000256" key="3">
    <source>
        <dbReference type="ARBA" id="ARBA00010323"/>
    </source>
</evidence>
<evidence type="ECO:0000256" key="6">
    <source>
        <dbReference type="ARBA" id="ARBA00022679"/>
    </source>
</evidence>
<dbReference type="InterPro" id="IPR051085">
    <property type="entry name" value="MB_O-acyltransferase"/>
</dbReference>
<feature type="transmembrane region" description="Helical" evidence="14">
    <location>
        <begin position="6"/>
        <end position="23"/>
    </location>
</feature>
<dbReference type="GO" id="GO:0042121">
    <property type="term" value="P:alginic acid biosynthetic process"/>
    <property type="evidence" value="ECO:0007669"/>
    <property type="project" value="UniProtKB-KW"/>
</dbReference>
<dbReference type="Pfam" id="PF03062">
    <property type="entry name" value="MBOAT"/>
    <property type="match status" value="1"/>
</dbReference>
<keyword evidence="9 14" id="KW-1133">Transmembrane helix</keyword>
<keyword evidence="16" id="KW-1185">Reference proteome</keyword>
<keyword evidence="8" id="KW-0016">Alginate biosynthesis</keyword>
<dbReference type="PIRSF" id="PIRSF500217">
    <property type="entry name" value="AlgI"/>
    <property type="match status" value="1"/>
</dbReference>
<dbReference type="KEGG" id="mhey:H2LOC_013880"/>
<dbReference type="EMBL" id="CP046052">
    <property type="protein sequence ID" value="QGM46694.1"/>
    <property type="molecule type" value="Genomic_DNA"/>
</dbReference>
<comment type="pathway">
    <text evidence="2">Glycan biosynthesis; alginate biosynthesis.</text>
</comment>
<protein>
    <recommendedName>
        <fullName evidence="4">Probable alginate O-acetylase AlgI</fullName>
    </recommendedName>
    <alternativeName>
        <fullName evidence="12">Alginate biosynthesis protein AlgI</fullName>
    </alternativeName>
</protein>
<feature type="transmembrane region" description="Helical" evidence="14">
    <location>
        <begin position="390"/>
        <end position="413"/>
    </location>
</feature>
<evidence type="ECO:0000256" key="1">
    <source>
        <dbReference type="ARBA" id="ARBA00004651"/>
    </source>
</evidence>
<keyword evidence="5 13" id="KW-1003">Cell membrane</keyword>
<organism evidence="15 16">
    <name type="scientific">Methylocystis heyeri</name>
    <dbReference type="NCBI Taxonomy" id="391905"/>
    <lineage>
        <taxon>Bacteria</taxon>
        <taxon>Pseudomonadati</taxon>
        <taxon>Pseudomonadota</taxon>
        <taxon>Alphaproteobacteria</taxon>
        <taxon>Hyphomicrobiales</taxon>
        <taxon>Methylocystaceae</taxon>
        <taxon>Methylocystis</taxon>
    </lineage>
</organism>
<feature type="transmembrane region" description="Helical" evidence="14">
    <location>
        <begin position="157"/>
        <end position="178"/>
    </location>
</feature>
<evidence type="ECO:0000256" key="9">
    <source>
        <dbReference type="ARBA" id="ARBA00022989"/>
    </source>
</evidence>
<sequence length="511" mass="56666">MLFNSYAFICAFLPIALLGYHLTSKFGPTAAAAWLVLSSFVFYAYWNVAFVPMLMLSILFNFLLGRFLLGFGDKLEGDEDSPSMKADIALAFGIVCDLIPLMYFKYLTAIVDFFHNLVGIPGDDQSIILPLGISFYTFTQISYLVDCRQGQAKDLDLVRYALFASFFPHLAAGPLLHVREIAPQLLDRRIYAVRTENLLFGALYFVIGLSKKVILADPLAREVALGFAHPAAFGTLSSWGYVLAYSMELYFDFSGYSDMAIGLAAMFGIKFPLNFNSPYRSRCIIDFWQRWHMTLTRYLTLLLYNPISLLVARRRQKQGLPPFRRGVVDMPAFLECVAAPTLVTMALAGVWHGAGLQFLVFGLCHAFYLTVNQAWRAYGPKPREAAPIGIKASIVAAQVIVTYLAVLVGQVFFRADSIGEAMTTLGGMLGLNGWTTPDDAGMPMPYLDLAERFFIVWALPNSQTIMQWLASHAAAASSLRLNYATSLAAGLLLGCDLLMLPGSAVFLYFQF</sequence>
<feature type="transmembrane region" description="Helical" evidence="14">
    <location>
        <begin position="487"/>
        <end position="509"/>
    </location>
</feature>
<feature type="transmembrane region" description="Helical" evidence="14">
    <location>
        <begin position="127"/>
        <end position="145"/>
    </location>
</feature>
<evidence type="ECO:0000256" key="7">
    <source>
        <dbReference type="ARBA" id="ARBA00022692"/>
    </source>
</evidence>
<evidence type="ECO:0000256" key="12">
    <source>
        <dbReference type="ARBA" id="ARBA00031030"/>
    </source>
</evidence>
<evidence type="ECO:0000256" key="14">
    <source>
        <dbReference type="SAM" id="Phobius"/>
    </source>
</evidence>
<dbReference type="AlphaFoldDB" id="A0A6B8KE21"/>
<reference evidence="15 16" key="1">
    <citation type="submission" date="2019-11" db="EMBL/GenBank/DDBJ databases">
        <title>The genome sequence of Methylocystis heyeri.</title>
        <authorList>
            <person name="Oshkin I.Y."/>
            <person name="Miroshnikov K."/>
            <person name="Dedysh S.N."/>
        </authorList>
    </citation>
    <scope>NUCLEOTIDE SEQUENCE [LARGE SCALE GENOMIC DNA]</scope>
    <source>
        <strain evidence="15 16">H2</strain>
    </source>
</reference>
<dbReference type="Proteomes" id="UP000309061">
    <property type="component" value="Chromosome"/>
</dbReference>
<evidence type="ECO:0000256" key="4">
    <source>
        <dbReference type="ARBA" id="ARBA00016084"/>
    </source>
</evidence>
<keyword evidence="7 14" id="KW-0812">Transmembrane</keyword>
<dbReference type="PANTHER" id="PTHR13285:SF23">
    <property type="entry name" value="TEICHOIC ACID D-ALANYLTRANSFERASE"/>
    <property type="match status" value="1"/>
</dbReference>
<keyword evidence="10 13" id="KW-0472">Membrane</keyword>
<name>A0A6B8KE21_9HYPH</name>
<keyword evidence="6 13" id="KW-0808">Transferase</keyword>
<feature type="transmembrane region" description="Helical" evidence="14">
    <location>
        <begin position="253"/>
        <end position="273"/>
    </location>
</feature>
<evidence type="ECO:0000256" key="10">
    <source>
        <dbReference type="ARBA" id="ARBA00023136"/>
    </source>
</evidence>
<feature type="transmembrane region" description="Helical" evidence="14">
    <location>
        <begin position="52"/>
        <end position="69"/>
    </location>
</feature>
<dbReference type="GO" id="GO:0005886">
    <property type="term" value="C:plasma membrane"/>
    <property type="evidence" value="ECO:0007669"/>
    <property type="project" value="UniProtKB-SubCell"/>
</dbReference>
<accession>A0A6B8KE21</accession>
<evidence type="ECO:0000256" key="11">
    <source>
        <dbReference type="ARBA" id="ARBA00023315"/>
    </source>
</evidence>
<dbReference type="PANTHER" id="PTHR13285">
    <property type="entry name" value="ACYLTRANSFERASE"/>
    <property type="match status" value="1"/>
</dbReference>
<evidence type="ECO:0000313" key="15">
    <source>
        <dbReference type="EMBL" id="QGM46694.1"/>
    </source>
</evidence>
<dbReference type="OrthoDB" id="139172at2"/>
<dbReference type="InterPro" id="IPR004299">
    <property type="entry name" value="MBOAT_fam"/>
</dbReference>
<dbReference type="GO" id="GO:0016746">
    <property type="term" value="F:acyltransferase activity"/>
    <property type="evidence" value="ECO:0007669"/>
    <property type="project" value="UniProtKB-KW"/>
</dbReference>
<proteinExistence type="inferred from homology"/>
<feature type="transmembrane region" description="Helical" evidence="14">
    <location>
        <begin position="198"/>
        <end position="215"/>
    </location>
</feature>
<feature type="transmembrane region" description="Helical" evidence="14">
    <location>
        <begin position="227"/>
        <end position="247"/>
    </location>
</feature>
<dbReference type="PIRSF" id="PIRSF016636">
    <property type="entry name" value="AlgI_DltB"/>
    <property type="match status" value="1"/>
</dbReference>
<dbReference type="InterPro" id="IPR028362">
    <property type="entry name" value="AlgI"/>
</dbReference>
<feature type="transmembrane region" description="Helical" evidence="14">
    <location>
        <begin position="294"/>
        <end position="312"/>
    </location>
</feature>
<comment type="subcellular location">
    <subcellularLocation>
        <location evidence="1">Cell membrane</location>
        <topology evidence="1">Multi-pass membrane protein</topology>
    </subcellularLocation>
</comment>
<dbReference type="RefSeq" id="WP_136497577.1">
    <property type="nucleotide sequence ID" value="NZ_CP046052.1"/>
</dbReference>
<evidence type="ECO:0000256" key="5">
    <source>
        <dbReference type="ARBA" id="ARBA00022475"/>
    </source>
</evidence>
<evidence type="ECO:0000256" key="8">
    <source>
        <dbReference type="ARBA" id="ARBA00022841"/>
    </source>
</evidence>
<feature type="transmembrane region" description="Helical" evidence="14">
    <location>
        <begin position="89"/>
        <end position="107"/>
    </location>
</feature>
<evidence type="ECO:0000256" key="2">
    <source>
        <dbReference type="ARBA" id="ARBA00005182"/>
    </source>
</evidence>
<keyword evidence="11 13" id="KW-0012">Acyltransferase</keyword>
<feature type="transmembrane region" description="Helical" evidence="14">
    <location>
        <begin position="358"/>
        <end position="378"/>
    </location>
</feature>
<evidence type="ECO:0000313" key="16">
    <source>
        <dbReference type="Proteomes" id="UP000309061"/>
    </source>
</evidence>
<gene>
    <name evidence="15" type="ORF">H2LOC_013880</name>
</gene>
<dbReference type="InterPro" id="IPR024194">
    <property type="entry name" value="Ac/AlaTfrase_AlgI/DltB"/>
</dbReference>
<comment type="similarity">
    <text evidence="3 13">Belongs to the membrane-bound acyltransferase family.</text>
</comment>